<dbReference type="Proteomes" id="UP000799755">
    <property type="component" value="Unassembled WGS sequence"/>
</dbReference>
<reference evidence="1" key="1">
    <citation type="journal article" date="2020" name="Stud. Mycol.">
        <title>101 Dothideomycetes genomes: a test case for predicting lifestyles and emergence of pathogens.</title>
        <authorList>
            <person name="Haridas S."/>
            <person name="Albert R."/>
            <person name="Binder M."/>
            <person name="Bloem J."/>
            <person name="Labutti K."/>
            <person name="Salamov A."/>
            <person name="Andreopoulos B."/>
            <person name="Baker S."/>
            <person name="Barry K."/>
            <person name="Bills G."/>
            <person name="Bluhm B."/>
            <person name="Cannon C."/>
            <person name="Castanera R."/>
            <person name="Culley D."/>
            <person name="Daum C."/>
            <person name="Ezra D."/>
            <person name="Gonzalez J."/>
            <person name="Henrissat B."/>
            <person name="Kuo A."/>
            <person name="Liang C."/>
            <person name="Lipzen A."/>
            <person name="Lutzoni F."/>
            <person name="Magnuson J."/>
            <person name="Mondo S."/>
            <person name="Nolan M."/>
            <person name="Ohm R."/>
            <person name="Pangilinan J."/>
            <person name="Park H.-J."/>
            <person name="Ramirez L."/>
            <person name="Alfaro M."/>
            <person name="Sun H."/>
            <person name="Tritt A."/>
            <person name="Yoshinaga Y."/>
            <person name="Zwiers L.-H."/>
            <person name="Turgeon B."/>
            <person name="Goodwin S."/>
            <person name="Spatafora J."/>
            <person name="Crous P."/>
            <person name="Grigoriev I."/>
        </authorList>
    </citation>
    <scope>NUCLEOTIDE SEQUENCE</scope>
    <source>
        <strain evidence="1">ATCC 200398</strain>
    </source>
</reference>
<sequence length="749" mass="82428">MSEPNEHTSLLIPHDEEGQSVRSREEVELGHTSIGERLSYNDYSTIDWLHCLVKDSYRFRALHLRHGTRASINQHVDACSGWIAVSLIGIIMAFVAVSIDMSVATVAGLKYGYCAGNPLVSREACCEYVHKEGINCDRFTLWSDRYWPQFGIYVGWAVLFGIISSGVTMFSKTVLPAVGPEAKNPNGYSHSNSNSNYNRYGQGKSLYMSAGSGIPEIKTILSGFVIPHYLDFRILVLKAIGAVFAVATGMSLGKEGPFIHIAACVGQQVANRFEKYRENAGKWREILSAACAAGLSSAFGAPIGGVLFAYEEICVHFPRKVLWRTFLCSMVAAITLKALNPHGTGKVILFETNYGTSYRPEHYFTFIILGISGGLWGGTFTMANLLWARWFRNIRLIKGRPVLEVFFVIMVTAALQFPNPVTRAPGVEIIKNLLVNCATKKDTWVCRNEARTDGRWDYIAWLAYGTLGQLASTTITFGLKVPAGIIIPALVGGALFGRLVGQWVTTISPGIFAMVGAGAFLAGVGRMTISLCVIMFELTGELEYSLPHMIAILVAKWTADAISKESVYDLAQSVLGHPFLDTEHALRLIQHEPSATVQAILPPASTMAELTIEVPSNNKVPQKVLKEHLNYLHRRGLMDGGIVLTQKGVLQGYIAEPELEYGLNEFGKAFGEDKEVRLFGDVDEGEYDLSNFVDRTPITITNTAPMEYAVEIFGKLGIRYLCVTEEGSGRLVGFVIKKRLLIYLDGLKD</sequence>
<name>A0ACB6QFI2_9PLEO</name>
<accession>A0ACB6QFI2</accession>
<dbReference type="EMBL" id="MU003530">
    <property type="protein sequence ID" value="KAF2465250.1"/>
    <property type="molecule type" value="Genomic_DNA"/>
</dbReference>
<organism evidence="1 2">
    <name type="scientific">Lindgomyces ingoldianus</name>
    <dbReference type="NCBI Taxonomy" id="673940"/>
    <lineage>
        <taxon>Eukaryota</taxon>
        <taxon>Fungi</taxon>
        <taxon>Dikarya</taxon>
        <taxon>Ascomycota</taxon>
        <taxon>Pezizomycotina</taxon>
        <taxon>Dothideomycetes</taxon>
        <taxon>Pleosporomycetidae</taxon>
        <taxon>Pleosporales</taxon>
        <taxon>Lindgomycetaceae</taxon>
        <taxon>Lindgomyces</taxon>
    </lineage>
</organism>
<proteinExistence type="predicted"/>
<keyword evidence="2" id="KW-1185">Reference proteome</keyword>
<evidence type="ECO:0000313" key="2">
    <source>
        <dbReference type="Proteomes" id="UP000799755"/>
    </source>
</evidence>
<protein>
    <submittedName>
        <fullName evidence="1">Chloride channel-like protein 3</fullName>
    </submittedName>
</protein>
<evidence type="ECO:0000313" key="1">
    <source>
        <dbReference type="EMBL" id="KAF2465250.1"/>
    </source>
</evidence>
<comment type="caution">
    <text evidence="1">The sequence shown here is derived from an EMBL/GenBank/DDBJ whole genome shotgun (WGS) entry which is preliminary data.</text>
</comment>
<gene>
    <name evidence="1" type="ORF">BDR25DRAFT_270370</name>
</gene>